<dbReference type="GO" id="GO:0003676">
    <property type="term" value="F:nucleic acid binding"/>
    <property type="evidence" value="ECO:0007669"/>
    <property type="project" value="InterPro"/>
</dbReference>
<organism evidence="9 10">
    <name type="scientific">Paramecium primaurelia</name>
    <dbReference type="NCBI Taxonomy" id="5886"/>
    <lineage>
        <taxon>Eukaryota</taxon>
        <taxon>Sar</taxon>
        <taxon>Alveolata</taxon>
        <taxon>Ciliophora</taxon>
        <taxon>Intramacronucleata</taxon>
        <taxon>Oligohymenophorea</taxon>
        <taxon>Peniculida</taxon>
        <taxon>Parameciidae</taxon>
        <taxon>Paramecium</taxon>
    </lineage>
</organism>
<gene>
    <name evidence="9" type="ORF">PPRIM_AZ9-3.1.T0330156</name>
</gene>
<keyword evidence="2" id="KW-0677">Repeat</keyword>
<evidence type="ECO:0000313" key="10">
    <source>
        <dbReference type="Proteomes" id="UP000688137"/>
    </source>
</evidence>
<protein>
    <recommendedName>
        <fullName evidence="8">CCHC-type domain-containing protein</fullName>
    </recommendedName>
</protein>
<dbReference type="FunFam" id="4.10.60.10:FF:000091">
    <property type="entry name" value="Zinc finger CCHC-type-containing 9"/>
    <property type="match status" value="1"/>
</dbReference>
<dbReference type="Pfam" id="PF00098">
    <property type="entry name" value="zf-CCHC"/>
    <property type="match status" value="1"/>
</dbReference>
<accession>A0A8S1L4S1</accession>
<feature type="coiled-coil region" evidence="6">
    <location>
        <begin position="39"/>
        <end position="66"/>
    </location>
</feature>
<dbReference type="Proteomes" id="UP000688137">
    <property type="component" value="Unassembled WGS sequence"/>
</dbReference>
<dbReference type="InterPro" id="IPR042246">
    <property type="entry name" value="ZCCHC9"/>
</dbReference>
<dbReference type="AlphaFoldDB" id="A0A8S1L4S1"/>
<keyword evidence="6" id="KW-0175">Coiled coil</keyword>
<reference evidence="9" key="1">
    <citation type="submission" date="2021-01" db="EMBL/GenBank/DDBJ databases">
        <authorList>
            <consortium name="Genoscope - CEA"/>
            <person name="William W."/>
        </authorList>
    </citation>
    <scope>NUCLEOTIDE SEQUENCE</scope>
</reference>
<feature type="domain" description="CCHC-type" evidence="8">
    <location>
        <begin position="154"/>
        <end position="169"/>
    </location>
</feature>
<dbReference type="GO" id="GO:0008270">
    <property type="term" value="F:zinc ion binding"/>
    <property type="evidence" value="ECO:0007669"/>
    <property type="project" value="UniProtKB-KW"/>
</dbReference>
<feature type="coiled-coil region" evidence="6">
    <location>
        <begin position="92"/>
        <end position="126"/>
    </location>
</feature>
<proteinExistence type="predicted"/>
<keyword evidence="1" id="KW-0479">Metal-binding</keyword>
<keyword evidence="4" id="KW-0862">Zinc</keyword>
<feature type="region of interest" description="Disordered" evidence="7">
    <location>
        <begin position="1"/>
        <end position="24"/>
    </location>
</feature>
<evidence type="ECO:0000259" key="8">
    <source>
        <dbReference type="PROSITE" id="PS50158"/>
    </source>
</evidence>
<name>A0A8S1L4S1_PARPR</name>
<evidence type="ECO:0000256" key="2">
    <source>
        <dbReference type="ARBA" id="ARBA00022737"/>
    </source>
</evidence>
<feature type="compositionally biased region" description="Polar residues" evidence="7">
    <location>
        <begin position="1"/>
        <end position="20"/>
    </location>
</feature>
<dbReference type="PROSITE" id="PS50158">
    <property type="entry name" value="ZF_CCHC"/>
    <property type="match status" value="2"/>
</dbReference>
<keyword evidence="3 5" id="KW-0863">Zinc-finger</keyword>
<dbReference type="PANTHER" id="PTHR46242">
    <property type="entry name" value="ZINC FINGER CCHC DOMAIN-CONTAINING PROTEIN 9 ZCCHC9"/>
    <property type="match status" value="1"/>
</dbReference>
<dbReference type="InterPro" id="IPR001878">
    <property type="entry name" value="Znf_CCHC"/>
</dbReference>
<keyword evidence="10" id="KW-1185">Reference proteome</keyword>
<evidence type="ECO:0000313" key="9">
    <source>
        <dbReference type="EMBL" id="CAD8062477.1"/>
    </source>
</evidence>
<sequence>MRKQIIKNSPIRSKQSSVNKQIAKDPKSEINIRILHMTDEQYQEKINSLESRISELQGSENKTKRKRLYHELAQLKKNVKLIDPNLIEEKRQKDLERRIQKKLTKKQQEIEEIQKEKKKIKMKEKDKVCLVCKKIGHIAQHCRENVQVTDNVICYNCGSQKHTLKDCQKPKSGSLKFATCFICKESGHISRDCPKNPKGLYAYGGGCYICNSTHHTQANCPQNPKNRIISQQQQKQQDDYMSD</sequence>
<evidence type="ECO:0000256" key="3">
    <source>
        <dbReference type="ARBA" id="ARBA00022771"/>
    </source>
</evidence>
<comment type="caution">
    <text evidence="9">The sequence shown here is derived from an EMBL/GenBank/DDBJ whole genome shotgun (WGS) entry which is preliminary data.</text>
</comment>
<dbReference type="EMBL" id="CAJJDM010000032">
    <property type="protein sequence ID" value="CAD8062477.1"/>
    <property type="molecule type" value="Genomic_DNA"/>
</dbReference>
<dbReference type="OMA" id="QINICYF"/>
<feature type="domain" description="CCHC-type" evidence="8">
    <location>
        <begin position="180"/>
        <end position="195"/>
    </location>
</feature>
<evidence type="ECO:0000256" key="4">
    <source>
        <dbReference type="ARBA" id="ARBA00022833"/>
    </source>
</evidence>
<evidence type="ECO:0000256" key="7">
    <source>
        <dbReference type="SAM" id="MobiDB-lite"/>
    </source>
</evidence>
<dbReference type="GO" id="GO:0005730">
    <property type="term" value="C:nucleolus"/>
    <property type="evidence" value="ECO:0007669"/>
    <property type="project" value="TreeGrafter"/>
</dbReference>
<dbReference type="SMART" id="SM00343">
    <property type="entry name" value="ZnF_C2HC"/>
    <property type="match status" value="4"/>
</dbReference>
<dbReference type="PANTHER" id="PTHR46242:SF1">
    <property type="entry name" value="ZINC FINGER CCHC DOMAIN-CONTAINING PROTEIN 9"/>
    <property type="match status" value="1"/>
</dbReference>
<evidence type="ECO:0000256" key="6">
    <source>
        <dbReference type="SAM" id="Coils"/>
    </source>
</evidence>
<evidence type="ECO:0000256" key="5">
    <source>
        <dbReference type="PROSITE-ProRule" id="PRU00047"/>
    </source>
</evidence>
<evidence type="ECO:0000256" key="1">
    <source>
        <dbReference type="ARBA" id="ARBA00022723"/>
    </source>
</evidence>